<dbReference type="Pfam" id="PF23958">
    <property type="entry name" value="DUF7287"/>
    <property type="match status" value="1"/>
</dbReference>
<dbReference type="AlphaFoldDB" id="F7XNV6"/>
<dbReference type="GeneID" id="10823111"/>
<evidence type="ECO:0000313" key="3">
    <source>
        <dbReference type="Proteomes" id="UP000006622"/>
    </source>
</evidence>
<dbReference type="KEGG" id="mzh:Mzhil_1474"/>
<sequence length="168" mass="18599">MGYKKTKESSGTILYNDGGQLTIDYLVAIIIFMAAVFFVFQYTSGLFLSFHSSSDDLNIISDQISSNVVEKKLSIHDPGVPVMICQNKVHVFFRGLDDDYDSLRESLGLTGIHSDLHLNVTLRNSTGVIDTSGQNLPYAGNIGQTGRTGLMQYENGSHELVIISFRVW</sequence>
<keyword evidence="3" id="KW-1185">Reference proteome</keyword>
<organism evidence="2 3">
    <name type="scientific">Methanosalsum zhilinae (strain DSM 4017 / NBRC 107636 / OCM 62 / WeN5)</name>
    <name type="common">Methanohalophilus zhilinae</name>
    <dbReference type="NCBI Taxonomy" id="679901"/>
    <lineage>
        <taxon>Archaea</taxon>
        <taxon>Methanobacteriati</taxon>
        <taxon>Methanobacteriota</taxon>
        <taxon>Stenosarchaea group</taxon>
        <taxon>Methanomicrobia</taxon>
        <taxon>Methanosarcinales</taxon>
        <taxon>Methanosarcinaceae</taxon>
        <taxon>Methanosalsum</taxon>
    </lineage>
</organism>
<gene>
    <name evidence="2" type="ordered locus">Mzhil_1474</name>
</gene>
<feature type="transmembrane region" description="Helical" evidence="1">
    <location>
        <begin position="21"/>
        <end position="42"/>
    </location>
</feature>
<dbReference type="InterPro" id="IPR056613">
    <property type="entry name" value="DUF7287"/>
</dbReference>
<keyword evidence="1" id="KW-0472">Membrane</keyword>
<evidence type="ECO:0000256" key="1">
    <source>
        <dbReference type="SAM" id="Phobius"/>
    </source>
</evidence>
<reference evidence="2" key="1">
    <citation type="submission" date="2010-07" db="EMBL/GenBank/DDBJ databases">
        <title>The complete genome of Methanosalsum zhilinae DSM 4017.</title>
        <authorList>
            <consortium name="US DOE Joint Genome Institute (JGI-PGF)"/>
            <person name="Lucas S."/>
            <person name="Copeland A."/>
            <person name="Lapidus A."/>
            <person name="Glavina del Rio T."/>
            <person name="Dalin E."/>
            <person name="Tice H."/>
            <person name="Bruce D."/>
            <person name="Goodwin L."/>
            <person name="Pitluck S."/>
            <person name="Kyrpides N."/>
            <person name="Mavromatis K."/>
            <person name="Ovchinnikova G."/>
            <person name="Daligault H."/>
            <person name="Detter J.C."/>
            <person name="Han C."/>
            <person name="Tapia R."/>
            <person name="Larimer F."/>
            <person name="Land M."/>
            <person name="Hauser L."/>
            <person name="Markowitz V."/>
            <person name="Cheng J.-F."/>
            <person name="Hugenholtz P."/>
            <person name="Woyke T."/>
            <person name="Wu D."/>
            <person name="Spring S."/>
            <person name="Schueler E."/>
            <person name="Brambilla E."/>
            <person name="Klenk H.-P."/>
            <person name="Eisen J.A."/>
        </authorList>
    </citation>
    <scope>NUCLEOTIDE SEQUENCE</scope>
    <source>
        <strain evidence="2">DSM 4017</strain>
    </source>
</reference>
<dbReference type="RefSeq" id="WP_013898750.1">
    <property type="nucleotide sequence ID" value="NC_015676.1"/>
</dbReference>
<dbReference type="STRING" id="679901.Mzhil_1474"/>
<proteinExistence type="predicted"/>
<name>F7XNV6_METZD</name>
<keyword evidence="1" id="KW-1133">Transmembrane helix</keyword>
<dbReference type="HOGENOM" id="CLU_134833_0_0_2"/>
<protein>
    <submittedName>
        <fullName evidence="2">Uncharacterized protein</fullName>
    </submittedName>
</protein>
<dbReference type="Proteomes" id="UP000006622">
    <property type="component" value="Chromosome"/>
</dbReference>
<dbReference type="OrthoDB" id="125215at2157"/>
<evidence type="ECO:0000313" key="2">
    <source>
        <dbReference type="EMBL" id="AEH61313.1"/>
    </source>
</evidence>
<dbReference type="EMBL" id="CP002101">
    <property type="protein sequence ID" value="AEH61313.1"/>
    <property type="molecule type" value="Genomic_DNA"/>
</dbReference>
<accession>F7XNV6</accession>
<keyword evidence="1" id="KW-0812">Transmembrane</keyword>